<protein>
    <recommendedName>
        <fullName evidence="8">Gustatory receptor</fullName>
    </recommendedName>
</protein>
<evidence type="ECO:0000256" key="8">
    <source>
        <dbReference type="RuleBase" id="RU363108"/>
    </source>
</evidence>
<name>A0ABD2CPU4_VESMC</name>
<organism evidence="9 10">
    <name type="scientific">Vespula maculifrons</name>
    <name type="common">Eastern yellow jacket</name>
    <name type="synonym">Wasp</name>
    <dbReference type="NCBI Taxonomy" id="7453"/>
    <lineage>
        <taxon>Eukaryota</taxon>
        <taxon>Metazoa</taxon>
        <taxon>Ecdysozoa</taxon>
        <taxon>Arthropoda</taxon>
        <taxon>Hexapoda</taxon>
        <taxon>Insecta</taxon>
        <taxon>Pterygota</taxon>
        <taxon>Neoptera</taxon>
        <taxon>Endopterygota</taxon>
        <taxon>Hymenoptera</taxon>
        <taxon>Apocrita</taxon>
        <taxon>Aculeata</taxon>
        <taxon>Vespoidea</taxon>
        <taxon>Vespidae</taxon>
        <taxon>Vespinae</taxon>
        <taxon>Vespula</taxon>
    </lineage>
</organism>
<comment type="function">
    <text evidence="8">Gustatory receptor which mediates acceptance or avoidance behavior, depending on its substrates.</text>
</comment>
<keyword evidence="4 8" id="KW-1133">Transmembrane helix</keyword>
<evidence type="ECO:0000256" key="7">
    <source>
        <dbReference type="ARBA" id="ARBA00023224"/>
    </source>
</evidence>
<reference evidence="9 10" key="1">
    <citation type="journal article" date="2024" name="Ann. Entomol. Soc. Am.">
        <title>Genomic analyses of the southern and eastern yellowjacket wasps (Hymenoptera: Vespidae) reveal evolutionary signatures of social life.</title>
        <authorList>
            <person name="Catto M.A."/>
            <person name="Caine P.B."/>
            <person name="Orr S.E."/>
            <person name="Hunt B.G."/>
            <person name="Goodisman M.A.D."/>
        </authorList>
    </citation>
    <scope>NUCLEOTIDE SEQUENCE [LARGE SCALE GENOMIC DNA]</scope>
    <source>
        <strain evidence="9">232</strain>
        <tissue evidence="9">Head and thorax</tissue>
    </source>
</reference>
<dbReference type="GO" id="GO:0005886">
    <property type="term" value="C:plasma membrane"/>
    <property type="evidence" value="ECO:0007669"/>
    <property type="project" value="UniProtKB-SubCell"/>
</dbReference>
<evidence type="ECO:0000256" key="1">
    <source>
        <dbReference type="ARBA" id="ARBA00004651"/>
    </source>
</evidence>
<comment type="caution">
    <text evidence="8">Lacks conserved residue(s) required for the propagation of feature annotation.</text>
</comment>
<dbReference type="GO" id="GO:0007165">
    <property type="term" value="P:signal transduction"/>
    <property type="evidence" value="ECO:0007669"/>
    <property type="project" value="UniProtKB-KW"/>
</dbReference>
<dbReference type="InterPro" id="IPR013604">
    <property type="entry name" value="7TM_chemorcpt"/>
</dbReference>
<evidence type="ECO:0000256" key="5">
    <source>
        <dbReference type="ARBA" id="ARBA00023136"/>
    </source>
</evidence>
<feature type="transmembrane region" description="Helical" evidence="8">
    <location>
        <begin position="16"/>
        <end position="37"/>
    </location>
</feature>
<dbReference type="EMBL" id="JAYRBN010000037">
    <property type="protein sequence ID" value="KAL2746809.1"/>
    <property type="molecule type" value="Genomic_DNA"/>
</dbReference>
<evidence type="ECO:0000256" key="6">
    <source>
        <dbReference type="ARBA" id="ARBA00023170"/>
    </source>
</evidence>
<keyword evidence="3 8" id="KW-0812">Transmembrane</keyword>
<comment type="subcellular location">
    <subcellularLocation>
        <location evidence="1 8">Cell membrane</location>
        <topology evidence="1 8">Multi-pass membrane protein</topology>
    </subcellularLocation>
</comment>
<keyword evidence="10" id="KW-1185">Reference proteome</keyword>
<sequence>MLDNFTESDETKLLKLIGKFQFCNNDFIYLIAILSGFTRRKRIKLFLEQMEICTRGMDELKVSKNYSSLSRYQYIAGIFLSFLILGEVLWLSDIKLSSYIDYSSILMMYYIYVYPVIIMMITDFTFVFWIRQLNAILQNMLTTTIDSPQHKRMRRMKDNWEDDSSLSTLYGTYEAYENLAKLKRVKQIHLELMKCASILNEIVAITNTCQRTITEICRFMYQLIENRLMFTVCRFYDLDHTFIYNAIGSIMTYLVIFLQVGDKPNKTRHFTLQIESCIRTMEQLNIPMNLSKCLKQQCYQLIFELYSHSGYIRIKFSQLNDLLRSMLTTTVDSPQHKRVLRRENINRNDPPSNNIRRTYKSDDDTMKIKKVRIELH</sequence>
<feature type="transmembrane region" description="Helical" evidence="8">
    <location>
        <begin position="72"/>
        <end position="91"/>
    </location>
</feature>
<dbReference type="PANTHER" id="PTHR21143">
    <property type="entry name" value="INVERTEBRATE GUSTATORY RECEPTOR"/>
    <property type="match status" value="1"/>
</dbReference>
<keyword evidence="2 8" id="KW-1003">Cell membrane</keyword>
<accession>A0ABD2CPU4</accession>
<comment type="similarity">
    <text evidence="8">Belongs to the insect chemoreceptor superfamily. Gustatory receptor (GR) family.</text>
</comment>
<dbReference type="PANTHER" id="PTHR21143:SF133">
    <property type="entry name" value="GUSTATORY AND PHEROMONE RECEPTOR 32A-RELATED"/>
    <property type="match status" value="1"/>
</dbReference>
<dbReference type="AlphaFoldDB" id="A0ABD2CPU4"/>
<feature type="transmembrane region" description="Helical" evidence="8">
    <location>
        <begin position="242"/>
        <end position="261"/>
    </location>
</feature>
<evidence type="ECO:0000313" key="9">
    <source>
        <dbReference type="EMBL" id="KAL2746809.1"/>
    </source>
</evidence>
<evidence type="ECO:0000313" key="10">
    <source>
        <dbReference type="Proteomes" id="UP001607303"/>
    </source>
</evidence>
<gene>
    <name evidence="9" type="ORF">V1477_005179</name>
</gene>
<dbReference type="Pfam" id="PF08395">
    <property type="entry name" value="7tm_7"/>
    <property type="match status" value="1"/>
</dbReference>
<evidence type="ECO:0000256" key="4">
    <source>
        <dbReference type="ARBA" id="ARBA00022989"/>
    </source>
</evidence>
<keyword evidence="5 8" id="KW-0472">Membrane</keyword>
<keyword evidence="6 8" id="KW-0675">Receptor</keyword>
<proteinExistence type="inferred from homology"/>
<keyword evidence="7 8" id="KW-0807">Transducer</keyword>
<feature type="transmembrane region" description="Helical" evidence="8">
    <location>
        <begin position="111"/>
        <end position="130"/>
    </location>
</feature>
<dbReference type="Proteomes" id="UP001607303">
    <property type="component" value="Unassembled WGS sequence"/>
</dbReference>
<evidence type="ECO:0000256" key="2">
    <source>
        <dbReference type="ARBA" id="ARBA00022475"/>
    </source>
</evidence>
<evidence type="ECO:0000256" key="3">
    <source>
        <dbReference type="ARBA" id="ARBA00022692"/>
    </source>
</evidence>
<comment type="caution">
    <text evidence="9">The sequence shown here is derived from an EMBL/GenBank/DDBJ whole genome shotgun (WGS) entry which is preliminary data.</text>
</comment>